<feature type="transmembrane region" description="Helical" evidence="1">
    <location>
        <begin position="68"/>
        <end position="89"/>
    </location>
</feature>
<dbReference type="RefSeq" id="WP_203870897.1">
    <property type="nucleotide sequence ID" value="NZ_BONW01000044.1"/>
</dbReference>
<dbReference type="Pfam" id="PF06724">
    <property type="entry name" value="DUF1206"/>
    <property type="match status" value="3"/>
</dbReference>
<comment type="caution">
    <text evidence="3">The sequence shown here is derived from an EMBL/GenBank/DDBJ whole genome shotgun (WGS) entry which is preliminary data.</text>
</comment>
<gene>
    <name evidence="3" type="ORF">Pen02_75210</name>
</gene>
<keyword evidence="1" id="KW-0472">Membrane</keyword>
<feature type="transmembrane region" description="Helical" evidence="1">
    <location>
        <begin position="154"/>
        <end position="175"/>
    </location>
</feature>
<feature type="domain" description="DUF1206" evidence="2">
    <location>
        <begin position="111"/>
        <end position="175"/>
    </location>
</feature>
<keyword evidence="1" id="KW-0812">Transmembrane</keyword>
<organism evidence="3 4">
    <name type="scientific">Plantactinospora endophytica</name>
    <dbReference type="NCBI Taxonomy" id="673535"/>
    <lineage>
        <taxon>Bacteria</taxon>
        <taxon>Bacillati</taxon>
        <taxon>Actinomycetota</taxon>
        <taxon>Actinomycetes</taxon>
        <taxon>Micromonosporales</taxon>
        <taxon>Micromonosporaceae</taxon>
        <taxon>Plantactinospora</taxon>
    </lineage>
</organism>
<evidence type="ECO:0000313" key="3">
    <source>
        <dbReference type="EMBL" id="GIG92585.1"/>
    </source>
</evidence>
<keyword evidence="1" id="KW-1133">Transmembrane helix</keyword>
<reference evidence="3 4" key="1">
    <citation type="submission" date="2021-01" db="EMBL/GenBank/DDBJ databases">
        <title>Whole genome shotgun sequence of Plantactinospora endophytica NBRC 110450.</title>
        <authorList>
            <person name="Komaki H."/>
            <person name="Tamura T."/>
        </authorList>
    </citation>
    <scope>NUCLEOTIDE SEQUENCE [LARGE SCALE GENOMIC DNA]</scope>
    <source>
        <strain evidence="3 4">NBRC 110450</strain>
    </source>
</reference>
<feature type="transmembrane region" description="Helical" evidence="1">
    <location>
        <begin position="201"/>
        <end position="225"/>
    </location>
</feature>
<evidence type="ECO:0000259" key="2">
    <source>
        <dbReference type="Pfam" id="PF06724"/>
    </source>
</evidence>
<feature type="domain" description="DUF1206" evidence="2">
    <location>
        <begin position="26"/>
        <end position="93"/>
    </location>
</feature>
<dbReference type="InterPro" id="IPR009597">
    <property type="entry name" value="DUF1206"/>
</dbReference>
<dbReference type="EMBL" id="BONW01000044">
    <property type="protein sequence ID" value="GIG92585.1"/>
    <property type="molecule type" value="Genomic_DNA"/>
</dbReference>
<feature type="domain" description="DUF1206" evidence="2">
    <location>
        <begin position="202"/>
        <end position="271"/>
    </location>
</feature>
<protein>
    <recommendedName>
        <fullName evidence="2">DUF1206 domain-containing protein</fullName>
    </recommendedName>
</protein>
<sequence>MSATSTAGASAARAANSKPLEILARAGFVGYGLVHLLFAWLALQIAFGRPADDGDQSGALRTLAAQPLGGFLVGAIGVGLLAMAIWQAFEAAIGHQEYRGRERVLERLTSVGRTLLYLYFAWTSYQVVQQANSSSADKQQALTEKLMASSGGQFLVGLIGLALAALGVGLIWYGAVKKFERHLKTGEMSPHTRTLARRLGVAGYVAKGVAYGIAGLLVVTAAINYDPDRARGLDAALHTLREQAYGSILLTLVALGIAAFALFCLVQARYRKV</sequence>
<proteinExistence type="predicted"/>
<name>A0ABQ4ED38_9ACTN</name>
<keyword evidence="4" id="KW-1185">Reference proteome</keyword>
<evidence type="ECO:0000256" key="1">
    <source>
        <dbReference type="SAM" id="Phobius"/>
    </source>
</evidence>
<accession>A0ABQ4ED38</accession>
<feature type="transmembrane region" description="Helical" evidence="1">
    <location>
        <begin position="245"/>
        <end position="266"/>
    </location>
</feature>
<feature type="transmembrane region" description="Helical" evidence="1">
    <location>
        <begin position="28"/>
        <end position="48"/>
    </location>
</feature>
<dbReference type="Proteomes" id="UP000646749">
    <property type="component" value="Unassembled WGS sequence"/>
</dbReference>
<feature type="transmembrane region" description="Helical" evidence="1">
    <location>
        <begin position="110"/>
        <end position="128"/>
    </location>
</feature>
<evidence type="ECO:0000313" key="4">
    <source>
        <dbReference type="Proteomes" id="UP000646749"/>
    </source>
</evidence>